<protein>
    <submittedName>
        <fullName evidence="1">Uncharacterized protein</fullName>
    </submittedName>
</protein>
<reference evidence="1 2" key="1">
    <citation type="submission" date="2018-08" db="EMBL/GenBank/DDBJ databases">
        <title>A genome reference for cultivated species of the human gut microbiota.</title>
        <authorList>
            <person name="Zou Y."/>
            <person name="Xue W."/>
            <person name="Luo G."/>
        </authorList>
    </citation>
    <scope>NUCLEOTIDE SEQUENCE [LARGE SCALE GENOMIC DNA]</scope>
    <source>
        <strain evidence="1 2">AM42-38</strain>
    </source>
</reference>
<evidence type="ECO:0000313" key="1">
    <source>
        <dbReference type="EMBL" id="RHA78640.1"/>
    </source>
</evidence>
<gene>
    <name evidence="1" type="ORF">DW921_01450</name>
</gene>
<sequence>MDLIWMVYYMNKNVRYMRRLVEEIKLIIIAMVTLLGVSCTDEAGDMNAVPDGTVRLALITRTPDGSSDAGENIQLKELTAYRFEDGTLREVLNLSLPDGEGMTSLSPRQMRGMLYLLANGEETLAGRNPVEDVTTLEEFLSLPLGEKG</sequence>
<dbReference type="AlphaFoldDB" id="A0A413T4K8"/>
<proteinExistence type="predicted"/>
<dbReference type="RefSeq" id="WP_118399880.1">
    <property type="nucleotide sequence ID" value="NZ_QSFT01000002.1"/>
</dbReference>
<evidence type="ECO:0000313" key="2">
    <source>
        <dbReference type="Proteomes" id="UP000283855"/>
    </source>
</evidence>
<comment type="caution">
    <text evidence="1">The sequence shown here is derived from an EMBL/GenBank/DDBJ whole genome shotgun (WGS) entry which is preliminary data.</text>
</comment>
<organism evidence="1 2">
    <name type="scientific">Phocaeicola coprophilus</name>
    <dbReference type="NCBI Taxonomy" id="387090"/>
    <lineage>
        <taxon>Bacteria</taxon>
        <taxon>Pseudomonadati</taxon>
        <taxon>Bacteroidota</taxon>
        <taxon>Bacteroidia</taxon>
        <taxon>Bacteroidales</taxon>
        <taxon>Bacteroidaceae</taxon>
        <taxon>Phocaeicola</taxon>
    </lineage>
</organism>
<accession>A0A413T4K8</accession>
<name>A0A413T4K8_9BACT</name>
<dbReference type="Proteomes" id="UP000283855">
    <property type="component" value="Unassembled WGS sequence"/>
</dbReference>
<dbReference type="EMBL" id="QSFT01000002">
    <property type="protein sequence ID" value="RHA78640.1"/>
    <property type="molecule type" value="Genomic_DNA"/>
</dbReference>